<keyword evidence="3" id="KW-1185">Reference proteome</keyword>
<dbReference type="PANTHER" id="PTHR21432:SF20">
    <property type="entry name" value="ACETYL-COA HYDROLASE"/>
    <property type="match status" value="1"/>
</dbReference>
<accession>V8QT83</accession>
<sequence length="435" mass="46146">MSHKNRATASGKVSKQSLAQFRFADYVRADDVIGWPQGPGEPRALTEKLVSQRAGLPPCALLFGLSVSDTLDQGLSDNFQFHALNGAGTARKVTGCARIFPSHVSALPRLFRSGALRIDIVLIQVVPMPGGKYSLGVIADFIQAMIDRARLVIAIVNPALPRMGNDALVDAADIDILVDGDDHILDMPDPKPSEVERQVALQVAALVPDRATVQMGVGTLPTAVAHALCDHRELGVHSGVVSDVLVTMVEKGVVTNAHKGCDAGLSVTGGLFGTQRLRDFAQQSGLVSLRSAEYTHSLTTAEALQRFHTINSAIEIDLTGQINAEVAGNRYLGALGGHADFVRAGTLSPGGRSIIAIPSATSDGKHSRLVASLGMRPVTTSRGDVDIVVTEYGVAHLQGCSLQERVQRLIAIAHPAHRDALLAQVQEMKKAQGFQ</sequence>
<dbReference type="Gene3D" id="3.40.1080.20">
    <property type="entry name" value="Acetyl-CoA hydrolase/transferase C-terminal domain"/>
    <property type="match status" value="1"/>
</dbReference>
<dbReference type="RefSeq" id="WP_024006144.1">
    <property type="nucleotide sequence ID" value="NZ_KI650980.1"/>
</dbReference>
<reference evidence="2 3" key="1">
    <citation type="journal article" date="2014" name="Genome Announc.">
        <title>Draft Genome Sequence of Advenella kashmirensis Strain W13003, a Polycyclic Aromatic Hydrocarbon-Degrading Bacterium.</title>
        <authorList>
            <person name="Wang X."/>
            <person name="Jin D."/>
            <person name="Zhou L."/>
            <person name="Wu L."/>
            <person name="An W."/>
            <person name="Zhao L."/>
        </authorList>
    </citation>
    <scope>NUCLEOTIDE SEQUENCE [LARGE SCALE GENOMIC DNA]</scope>
    <source>
        <strain evidence="2 3">W13003</strain>
    </source>
</reference>
<dbReference type="HOGENOM" id="CLU_030703_0_1_4"/>
<organism evidence="2 3">
    <name type="scientific">Advenella kashmirensis W13003</name>
    <dbReference type="NCBI Taxonomy" id="1424334"/>
    <lineage>
        <taxon>Bacteria</taxon>
        <taxon>Pseudomonadati</taxon>
        <taxon>Pseudomonadota</taxon>
        <taxon>Betaproteobacteria</taxon>
        <taxon>Burkholderiales</taxon>
        <taxon>Alcaligenaceae</taxon>
    </lineage>
</organism>
<dbReference type="PANTHER" id="PTHR21432">
    <property type="entry name" value="ACETYL-COA HYDROLASE-RELATED"/>
    <property type="match status" value="1"/>
</dbReference>
<dbReference type="Gene3D" id="3.40.1080.10">
    <property type="entry name" value="Glutaconate Coenzyme A-transferase"/>
    <property type="match status" value="1"/>
</dbReference>
<dbReference type="PATRIC" id="fig|1424334.3.peg.3207"/>
<evidence type="ECO:0000259" key="1">
    <source>
        <dbReference type="Pfam" id="PF13336"/>
    </source>
</evidence>
<dbReference type="GO" id="GO:0016787">
    <property type="term" value="F:hydrolase activity"/>
    <property type="evidence" value="ECO:0007669"/>
    <property type="project" value="UniProtKB-KW"/>
</dbReference>
<dbReference type="Proteomes" id="UP000018733">
    <property type="component" value="Unassembled WGS sequence"/>
</dbReference>
<dbReference type="InterPro" id="IPR038460">
    <property type="entry name" value="AcetylCoA_hyd_C_sf"/>
</dbReference>
<keyword evidence="2" id="KW-0378">Hydrolase</keyword>
<dbReference type="GO" id="GO:0006083">
    <property type="term" value="P:acetate metabolic process"/>
    <property type="evidence" value="ECO:0007669"/>
    <property type="project" value="InterPro"/>
</dbReference>
<dbReference type="OrthoDB" id="9801795at2"/>
<dbReference type="AlphaFoldDB" id="V8QT83"/>
<dbReference type="STRING" id="1424334.W822_15995"/>
<name>V8QT83_9BURK</name>
<evidence type="ECO:0000313" key="3">
    <source>
        <dbReference type="Proteomes" id="UP000018733"/>
    </source>
</evidence>
<dbReference type="Gene3D" id="3.30.750.70">
    <property type="entry name" value="4-hydroxybutyrate coenzyme like domains"/>
    <property type="match status" value="1"/>
</dbReference>
<dbReference type="InterPro" id="IPR037171">
    <property type="entry name" value="NagB/RpiA_transferase-like"/>
</dbReference>
<proteinExistence type="predicted"/>
<protein>
    <submittedName>
        <fullName evidence="2">Acetyl-CoA hydrolase</fullName>
    </submittedName>
</protein>
<dbReference type="InterPro" id="IPR046433">
    <property type="entry name" value="ActCoA_hydro"/>
</dbReference>
<dbReference type="EMBL" id="AYXT01000010">
    <property type="protein sequence ID" value="ETF02219.1"/>
    <property type="molecule type" value="Genomic_DNA"/>
</dbReference>
<dbReference type="SUPFAM" id="SSF100950">
    <property type="entry name" value="NagB/RpiA/CoA transferase-like"/>
    <property type="match status" value="2"/>
</dbReference>
<feature type="domain" description="Acetyl-CoA hydrolase/transferase C-terminal" evidence="1">
    <location>
        <begin position="273"/>
        <end position="424"/>
    </location>
</feature>
<dbReference type="GO" id="GO:0008775">
    <property type="term" value="F:acetate CoA-transferase activity"/>
    <property type="evidence" value="ECO:0007669"/>
    <property type="project" value="InterPro"/>
</dbReference>
<comment type="caution">
    <text evidence="2">The sequence shown here is derived from an EMBL/GenBank/DDBJ whole genome shotgun (WGS) entry which is preliminary data.</text>
</comment>
<dbReference type="eggNOG" id="COG0427">
    <property type="taxonomic scope" value="Bacteria"/>
</dbReference>
<gene>
    <name evidence="2" type="ORF">W822_15995</name>
</gene>
<dbReference type="Pfam" id="PF13336">
    <property type="entry name" value="AcetylCoA_hyd_C"/>
    <property type="match status" value="1"/>
</dbReference>
<evidence type="ECO:0000313" key="2">
    <source>
        <dbReference type="EMBL" id="ETF02219.1"/>
    </source>
</evidence>
<dbReference type="InterPro" id="IPR026888">
    <property type="entry name" value="AcetylCoA_hyd_C"/>
</dbReference>